<dbReference type="InterPro" id="IPR007348">
    <property type="entry name" value="CopC_dom"/>
</dbReference>
<dbReference type="Pfam" id="PF04234">
    <property type="entry name" value="CopC"/>
    <property type="match status" value="1"/>
</dbReference>
<dbReference type="PANTHER" id="PTHR34820:SF4">
    <property type="entry name" value="INNER MEMBRANE PROTEIN YEBZ"/>
    <property type="match status" value="1"/>
</dbReference>
<evidence type="ECO:0000256" key="5">
    <source>
        <dbReference type="ARBA" id="ARBA00022764"/>
    </source>
</evidence>
<keyword evidence="10" id="KW-1185">Reference proteome</keyword>
<gene>
    <name evidence="9" type="ORF">BG61_15130</name>
</gene>
<dbReference type="PANTHER" id="PTHR34820">
    <property type="entry name" value="INNER MEMBRANE PROTEIN YEBZ"/>
    <property type="match status" value="1"/>
</dbReference>
<evidence type="ECO:0000256" key="3">
    <source>
        <dbReference type="ARBA" id="ARBA00022723"/>
    </source>
</evidence>
<keyword evidence="6" id="KW-0186">Copper</keyword>
<evidence type="ECO:0000259" key="8">
    <source>
        <dbReference type="Pfam" id="PF04234"/>
    </source>
</evidence>
<dbReference type="STRING" id="60547.GCA_000751215_03267"/>
<keyword evidence="3" id="KW-0479">Metal-binding</keyword>
<comment type="subcellular location">
    <subcellularLocation>
        <location evidence="1">Periplasm</location>
    </subcellularLocation>
</comment>
<dbReference type="AlphaFoldDB" id="A0A069PPL9"/>
<dbReference type="InterPro" id="IPR014756">
    <property type="entry name" value="Ig_E-set"/>
</dbReference>
<accession>A0A069PPL9</accession>
<dbReference type="RefSeq" id="WP_035933174.1">
    <property type="nucleotide sequence ID" value="NZ_CADFFX010000011.1"/>
</dbReference>
<dbReference type="GO" id="GO:0006825">
    <property type="term" value="P:copper ion transport"/>
    <property type="evidence" value="ECO:0007669"/>
    <property type="project" value="InterPro"/>
</dbReference>
<keyword evidence="5" id="KW-0574">Periplasm</keyword>
<dbReference type="GO" id="GO:0005886">
    <property type="term" value="C:plasma membrane"/>
    <property type="evidence" value="ECO:0007669"/>
    <property type="project" value="TreeGrafter"/>
</dbReference>
<reference evidence="9 10" key="1">
    <citation type="submission" date="2014-03" db="EMBL/GenBank/DDBJ databases">
        <title>Draft Genome Sequences of Four Burkholderia Strains.</title>
        <authorList>
            <person name="Liu X.Y."/>
            <person name="Li C.X."/>
            <person name="Xu J.H."/>
        </authorList>
    </citation>
    <scope>NUCLEOTIDE SEQUENCE [LARGE SCALE GENOMIC DNA]</scope>
    <source>
        <strain evidence="9 10">DSM 50014</strain>
    </source>
</reference>
<feature type="domain" description="CopC" evidence="8">
    <location>
        <begin position="28"/>
        <end position="122"/>
    </location>
</feature>
<evidence type="ECO:0000256" key="1">
    <source>
        <dbReference type="ARBA" id="ARBA00004418"/>
    </source>
</evidence>
<feature type="signal peptide" evidence="7">
    <location>
        <begin position="1"/>
        <end position="27"/>
    </location>
</feature>
<dbReference type="Proteomes" id="UP000027466">
    <property type="component" value="Unassembled WGS sequence"/>
</dbReference>
<feature type="chain" id="PRO_5007372278" evidence="7">
    <location>
        <begin position="28"/>
        <end position="123"/>
    </location>
</feature>
<dbReference type="InterPro" id="IPR014755">
    <property type="entry name" value="Cu-Rt/internalin_Ig-like"/>
</dbReference>
<evidence type="ECO:0000313" key="9">
    <source>
        <dbReference type="EMBL" id="KDR41824.1"/>
    </source>
</evidence>
<dbReference type="GO" id="GO:0046688">
    <property type="term" value="P:response to copper ion"/>
    <property type="evidence" value="ECO:0007669"/>
    <property type="project" value="InterPro"/>
</dbReference>
<comment type="caution">
    <text evidence="9">The sequence shown here is derived from an EMBL/GenBank/DDBJ whole genome shotgun (WGS) entry which is preliminary data.</text>
</comment>
<dbReference type="InterPro" id="IPR032694">
    <property type="entry name" value="CopC/D"/>
</dbReference>
<dbReference type="Gene3D" id="2.60.40.1220">
    <property type="match status" value="1"/>
</dbReference>
<evidence type="ECO:0000256" key="2">
    <source>
        <dbReference type="ARBA" id="ARBA00010509"/>
    </source>
</evidence>
<dbReference type="SUPFAM" id="SSF81296">
    <property type="entry name" value="E set domains"/>
    <property type="match status" value="1"/>
</dbReference>
<dbReference type="InterPro" id="IPR047685">
    <property type="entry name" value="CopC-like"/>
</dbReference>
<keyword evidence="4 7" id="KW-0732">Signal</keyword>
<name>A0A069PPL9_9BURK</name>
<evidence type="ECO:0000313" key="10">
    <source>
        <dbReference type="Proteomes" id="UP000027466"/>
    </source>
</evidence>
<dbReference type="NCBIfam" id="NF033814">
    <property type="entry name" value="copper_CopC"/>
    <property type="match status" value="1"/>
</dbReference>
<dbReference type="GO" id="GO:0005507">
    <property type="term" value="F:copper ion binding"/>
    <property type="evidence" value="ECO:0007669"/>
    <property type="project" value="InterPro"/>
</dbReference>
<evidence type="ECO:0000256" key="6">
    <source>
        <dbReference type="ARBA" id="ARBA00023008"/>
    </source>
</evidence>
<organism evidence="9 10">
    <name type="scientific">Caballeronia glathei</name>
    <dbReference type="NCBI Taxonomy" id="60547"/>
    <lineage>
        <taxon>Bacteria</taxon>
        <taxon>Pseudomonadati</taxon>
        <taxon>Pseudomonadota</taxon>
        <taxon>Betaproteobacteria</taxon>
        <taxon>Burkholderiales</taxon>
        <taxon>Burkholderiaceae</taxon>
        <taxon>Caballeronia</taxon>
    </lineage>
</organism>
<evidence type="ECO:0000256" key="4">
    <source>
        <dbReference type="ARBA" id="ARBA00022729"/>
    </source>
</evidence>
<dbReference type="GO" id="GO:0042597">
    <property type="term" value="C:periplasmic space"/>
    <property type="evidence" value="ECO:0007669"/>
    <property type="project" value="UniProtKB-SubCell"/>
</dbReference>
<protein>
    <submittedName>
        <fullName evidence="9">Copper resistance protein</fullName>
    </submittedName>
</protein>
<proteinExistence type="inferred from homology"/>
<comment type="similarity">
    <text evidence="2">Belongs to the CopC family.</text>
</comment>
<sequence length="123" mass="12867">MNSSFAIRGFRGALAASTLFTAQFAFAHAMPKQESPAPDSAVVSPAEVSIDFGEALEPSFSTLVVLDASGKQVNTAQSAVDANNKKHMSVALGGLAPGAYQVKWTAVAADGHRTQGHYNFKVK</sequence>
<evidence type="ECO:0000256" key="7">
    <source>
        <dbReference type="SAM" id="SignalP"/>
    </source>
</evidence>
<dbReference type="EMBL" id="JFHC01000023">
    <property type="protein sequence ID" value="KDR41824.1"/>
    <property type="molecule type" value="Genomic_DNA"/>
</dbReference>